<accession>A0ABM3KNQ3</accession>
<dbReference type="InterPro" id="IPR003591">
    <property type="entry name" value="Leu-rich_rpt_typical-subtyp"/>
</dbReference>
<dbReference type="Pfam" id="PF08263">
    <property type="entry name" value="LRRNT_2"/>
    <property type="match status" value="1"/>
</dbReference>
<dbReference type="Pfam" id="PF23598">
    <property type="entry name" value="LRR_14"/>
    <property type="match status" value="1"/>
</dbReference>
<dbReference type="Pfam" id="PF13855">
    <property type="entry name" value="LRR_8"/>
    <property type="match status" value="1"/>
</dbReference>
<evidence type="ECO:0000256" key="9">
    <source>
        <dbReference type="ARBA" id="ARBA00022777"/>
    </source>
</evidence>
<dbReference type="SUPFAM" id="SSF52047">
    <property type="entry name" value="RNI-like"/>
    <property type="match status" value="1"/>
</dbReference>
<dbReference type="Proteomes" id="UP001652600">
    <property type="component" value="Chromosome 4"/>
</dbReference>
<evidence type="ECO:0000313" key="16">
    <source>
        <dbReference type="RefSeq" id="XP_050939392.1"/>
    </source>
</evidence>
<keyword evidence="5" id="KW-0812">Transmembrane</keyword>
<dbReference type="PROSITE" id="PS50011">
    <property type="entry name" value="PROTEIN_KINASE_DOM"/>
    <property type="match status" value="1"/>
</dbReference>
<evidence type="ECO:0000256" key="5">
    <source>
        <dbReference type="ARBA" id="ARBA00022692"/>
    </source>
</evidence>
<evidence type="ECO:0000256" key="8">
    <source>
        <dbReference type="ARBA" id="ARBA00022741"/>
    </source>
</evidence>
<keyword evidence="4" id="KW-0808">Transferase</keyword>
<keyword evidence="8 13" id="KW-0547">Nucleotide-binding</keyword>
<dbReference type="PANTHER" id="PTHR27008:SF499">
    <property type="entry name" value="OS06G0581500 PROTEIN"/>
    <property type="match status" value="1"/>
</dbReference>
<keyword evidence="3" id="KW-0433">Leucine-rich repeat</keyword>
<keyword evidence="7" id="KW-0677">Repeat</keyword>
<dbReference type="PROSITE" id="PS00108">
    <property type="entry name" value="PROTEIN_KINASE_ST"/>
    <property type="match status" value="1"/>
</dbReference>
<feature type="binding site" evidence="13">
    <location>
        <position position="666"/>
    </location>
    <ligand>
        <name>ATP</name>
        <dbReference type="ChEBI" id="CHEBI:30616"/>
    </ligand>
</feature>
<dbReference type="SUPFAM" id="SSF56112">
    <property type="entry name" value="Protein kinase-like (PK-like)"/>
    <property type="match status" value="1"/>
</dbReference>
<dbReference type="InterPro" id="IPR055414">
    <property type="entry name" value="LRR_R13L4/SHOC2-like"/>
</dbReference>
<evidence type="ECO:0000256" key="2">
    <source>
        <dbReference type="ARBA" id="ARBA00008684"/>
    </source>
</evidence>
<comment type="subcellular location">
    <subcellularLocation>
        <location evidence="1">Membrane</location>
    </subcellularLocation>
</comment>
<reference evidence="16" key="1">
    <citation type="submission" date="2025-08" db="UniProtKB">
        <authorList>
            <consortium name="RefSeq"/>
        </authorList>
    </citation>
    <scope>IDENTIFICATION</scope>
    <source>
        <tissue evidence="16">Stem</tissue>
    </source>
</reference>
<name>A0ABM3KNQ3_CUCME</name>
<dbReference type="GeneID" id="127148995"/>
<evidence type="ECO:0000256" key="3">
    <source>
        <dbReference type="ARBA" id="ARBA00022614"/>
    </source>
</evidence>
<dbReference type="Pfam" id="PF00560">
    <property type="entry name" value="LRR_1"/>
    <property type="match status" value="5"/>
</dbReference>
<dbReference type="PRINTS" id="PR00019">
    <property type="entry name" value="LEURICHRPT"/>
</dbReference>
<keyword evidence="15" id="KW-1185">Reference proteome</keyword>
<evidence type="ECO:0000259" key="14">
    <source>
        <dbReference type="PROSITE" id="PS50011"/>
    </source>
</evidence>
<dbReference type="Gene3D" id="1.10.510.10">
    <property type="entry name" value="Transferase(Phosphotransferase) domain 1"/>
    <property type="match status" value="1"/>
</dbReference>
<dbReference type="PROSITE" id="PS00107">
    <property type="entry name" value="PROTEIN_KINASE_ATP"/>
    <property type="match status" value="1"/>
</dbReference>
<evidence type="ECO:0000256" key="11">
    <source>
        <dbReference type="ARBA" id="ARBA00022989"/>
    </source>
</evidence>
<keyword evidence="11" id="KW-1133">Transmembrane helix</keyword>
<evidence type="ECO:0000313" key="15">
    <source>
        <dbReference type="Proteomes" id="UP001652600"/>
    </source>
</evidence>
<dbReference type="SUPFAM" id="SSF52058">
    <property type="entry name" value="L domain-like"/>
    <property type="match status" value="1"/>
</dbReference>
<sequence length="966" mass="106112">MTNNSILLISVGKLRDWAFVFIAADSEFLSCRMRQNYCSNTNRILCILLHHLFFISTTLAFAKTTISGIESDHLALLDLKSRILNDPLKIMSSWNDSRHLCDWTGITCNSTIGRVVVLDLEAHKLSGSVPTSLGNMTHLIEIRLGDNRFYGHIPQEFGQLLQLRHLNLSYNNFSGEIPGNISHCTQLVHLELGNNGLEGQIPHQLFTLTKLKRLSFPNNNLIGTIPSWIGNFSSLLHLSVAYNNFQGNIPNELGHLRRLEFFAITANYLTGTVPLSLFNITSLTLMSLTVNRLQGTLPPNIGYTLPNLQIFVGGGNNFTGSIPTSFANISGLRELDLPSNSFVGMLPNDLGSLKDLERLNFEDNILGSGRVGDLNFISSLANCTSLRVLGLSWNHFGGVLPSSIGNLSSQLKALTLGANMLSGSIPSAILNLINLQQLVVGQNNLNGSVPSNIGNLQNLVKLFLQDNNLTGPIPSSIGNLSSIVKLYMNDNRLEGSIPRSLGNCRTLQILDLSGNKLSGFIPNEVLHLSSFLAYLALNNNSLTGPLPLEVDEVVSLITLDVSKNKLSGNISSNLGKCVSMRYLDLSGNQFEGTIPQSLETLKSLEVLNLSSNKLSGSIPQFLGKLQSLKTQQINYGFSMDNLIGSGSFGSVYKGVLSNDGSIVAVKVLNLQQQGASRSFVDECNTLSNIRHRNLLKIITSCSSIDVQGNEFKALVFNFMSKGNLDCWLHPANQGHDQRRLSLLQRLNIAIDIACGLDYLHNFCETPIVHCDLKPSNILLDDDMVAHVGDFGLARYMLEGPDEQLSFSQTMSLALKGSIGYIPPEYGTGSRISIEGDVFSYGILLLEMIIGKRPTDDTFGHGVDIHLFATMGLSRDALGIIDHSMLSVEIDQEEESEDKIQEIAAMSEEQHRNIIPRYVEECLVSMMRIGLSCSLRAPSERTPMNVVVNELQAIKSSYLEFKKTRQR</sequence>
<organism evidence="15 16">
    <name type="scientific">Cucumis melo</name>
    <name type="common">Muskmelon</name>
    <dbReference type="NCBI Taxonomy" id="3656"/>
    <lineage>
        <taxon>Eukaryota</taxon>
        <taxon>Viridiplantae</taxon>
        <taxon>Streptophyta</taxon>
        <taxon>Embryophyta</taxon>
        <taxon>Tracheophyta</taxon>
        <taxon>Spermatophyta</taxon>
        <taxon>Magnoliopsida</taxon>
        <taxon>eudicotyledons</taxon>
        <taxon>Gunneridae</taxon>
        <taxon>Pentapetalae</taxon>
        <taxon>rosids</taxon>
        <taxon>fabids</taxon>
        <taxon>Cucurbitales</taxon>
        <taxon>Cucurbitaceae</taxon>
        <taxon>Benincaseae</taxon>
        <taxon>Cucumis</taxon>
    </lineage>
</organism>
<evidence type="ECO:0000256" key="13">
    <source>
        <dbReference type="PROSITE-ProRule" id="PRU10141"/>
    </source>
</evidence>
<keyword evidence="9" id="KW-0418">Kinase</keyword>
<dbReference type="SMART" id="SM00220">
    <property type="entry name" value="S_TKc"/>
    <property type="match status" value="1"/>
</dbReference>
<gene>
    <name evidence="16" type="primary">LOC127148995</name>
</gene>
<feature type="domain" description="Protein kinase" evidence="14">
    <location>
        <begin position="637"/>
        <end position="913"/>
    </location>
</feature>
<dbReference type="PROSITE" id="PS51450">
    <property type="entry name" value="LRR"/>
    <property type="match status" value="2"/>
</dbReference>
<dbReference type="InterPro" id="IPR001611">
    <property type="entry name" value="Leu-rich_rpt"/>
</dbReference>
<comment type="similarity">
    <text evidence="2">Belongs to the protein kinase superfamily. Ser/Thr protein kinase family.</text>
</comment>
<dbReference type="InterPro" id="IPR008271">
    <property type="entry name" value="Ser/Thr_kinase_AS"/>
</dbReference>
<dbReference type="RefSeq" id="XP_050939392.1">
    <property type="nucleotide sequence ID" value="XM_051083435.1"/>
</dbReference>
<keyword evidence="6" id="KW-0732">Signal</keyword>
<dbReference type="Gene3D" id="3.80.10.10">
    <property type="entry name" value="Ribonuclease Inhibitor"/>
    <property type="match status" value="3"/>
</dbReference>
<keyword evidence="10 13" id="KW-0067">ATP-binding</keyword>
<dbReference type="PANTHER" id="PTHR27008">
    <property type="entry name" value="OS04G0122200 PROTEIN"/>
    <property type="match status" value="1"/>
</dbReference>
<dbReference type="InterPro" id="IPR032675">
    <property type="entry name" value="LRR_dom_sf"/>
</dbReference>
<evidence type="ECO:0000256" key="12">
    <source>
        <dbReference type="ARBA" id="ARBA00023136"/>
    </source>
</evidence>
<dbReference type="InterPro" id="IPR017441">
    <property type="entry name" value="Protein_kinase_ATP_BS"/>
</dbReference>
<dbReference type="InterPro" id="IPR013210">
    <property type="entry name" value="LRR_N_plant-typ"/>
</dbReference>
<evidence type="ECO:0000256" key="10">
    <source>
        <dbReference type="ARBA" id="ARBA00022840"/>
    </source>
</evidence>
<dbReference type="InterPro" id="IPR051809">
    <property type="entry name" value="Plant_receptor-like_S/T_kinase"/>
</dbReference>
<evidence type="ECO:0000256" key="7">
    <source>
        <dbReference type="ARBA" id="ARBA00022737"/>
    </source>
</evidence>
<proteinExistence type="inferred from homology"/>
<dbReference type="InterPro" id="IPR000719">
    <property type="entry name" value="Prot_kinase_dom"/>
</dbReference>
<dbReference type="Pfam" id="PF00069">
    <property type="entry name" value="Pkinase"/>
    <property type="match status" value="1"/>
</dbReference>
<dbReference type="InterPro" id="IPR011009">
    <property type="entry name" value="Kinase-like_dom_sf"/>
</dbReference>
<dbReference type="Gene3D" id="3.30.200.20">
    <property type="entry name" value="Phosphorylase Kinase, domain 1"/>
    <property type="match status" value="1"/>
</dbReference>
<protein>
    <submittedName>
        <fullName evidence="16">Receptor-like protein kinase At3g47110</fullName>
    </submittedName>
</protein>
<evidence type="ECO:0000256" key="1">
    <source>
        <dbReference type="ARBA" id="ARBA00004370"/>
    </source>
</evidence>
<evidence type="ECO:0000256" key="4">
    <source>
        <dbReference type="ARBA" id="ARBA00022679"/>
    </source>
</evidence>
<dbReference type="SMART" id="SM00369">
    <property type="entry name" value="LRR_TYP"/>
    <property type="match status" value="5"/>
</dbReference>
<evidence type="ECO:0000256" key="6">
    <source>
        <dbReference type="ARBA" id="ARBA00022729"/>
    </source>
</evidence>
<keyword evidence="12" id="KW-0472">Membrane</keyword>